<evidence type="ECO:0000313" key="2">
    <source>
        <dbReference type="Proteomes" id="UP000231276"/>
    </source>
</evidence>
<sequence length="150" mass="17224">MTIQDKIREHARGAMKARDETRTIVLRSIISGFTNYNVAKKRKPDHALSPEEVMEVISREGRQRKDSIEQFEKGERFDLVEKEKAELKIIEEYLPEQLTDEEIEKIVVSKKEELGIADKSGLGRLMGAVMKETKGRADGNRVKKIVEKNL</sequence>
<dbReference type="InterPro" id="IPR042184">
    <property type="entry name" value="YqeY/Aim41_N"/>
</dbReference>
<dbReference type="InterPro" id="IPR019004">
    <property type="entry name" value="YqeY/Aim41"/>
</dbReference>
<dbReference type="EMBL" id="PCTS01000031">
    <property type="protein sequence ID" value="PIP86410.1"/>
    <property type="molecule type" value="Genomic_DNA"/>
</dbReference>
<organism evidence="1 2">
    <name type="scientific">Candidatus Campbellbacteria bacterium CG22_combo_CG10-13_8_21_14_all_43_18</name>
    <dbReference type="NCBI Taxonomy" id="1974530"/>
    <lineage>
        <taxon>Bacteria</taxon>
        <taxon>Candidatus Campbelliibacteriota</taxon>
    </lineage>
</organism>
<gene>
    <name evidence="1" type="ORF">COW82_02270</name>
</gene>
<dbReference type="Pfam" id="PF09424">
    <property type="entry name" value="YqeY"/>
    <property type="match status" value="1"/>
</dbReference>
<dbReference type="Gene3D" id="1.10.10.410">
    <property type="match status" value="1"/>
</dbReference>
<dbReference type="Gene3D" id="1.10.1510.10">
    <property type="entry name" value="Uncharacterised protein YqeY/AIM41 PF09424, N-terminal domain"/>
    <property type="match status" value="1"/>
</dbReference>
<reference evidence="1 2" key="1">
    <citation type="submission" date="2017-09" db="EMBL/GenBank/DDBJ databases">
        <title>Depth-based differentiation of microbial function through sediment-hosted aquifers and enrichment of novel symbionts in the deep terrestrial subsurface.</title>
        <authorList>
            <person name="Probst A.J."/>
            <person name="Ladd B."/>
            <person name="Jarett J.K."/>
            <person name="Geller-Mcgrath D.E."/>
            <person name="Sieber C.M."/>
            <person name="Emerson J.B."/>
            <person name="Anantharaman K."/>
            <person name="Thomas B.C."/>
            <person name="Malmstrom R."/>
            <person name="Stieglmeier M."/>
            <person name="Klingl A."/>
            <person name="Woyke T."/>
            <person name="Ryan C.M."/>
            <person name="Banfield J.F."/>
        </authorList>
    </citation>
    <scope>NUCLEOTIDE SEQUENCE [LARGE SCALE GENOMIC DNA]</scope>
    <source>
        <strain evidence="1">CG22_combo_CG10-13_8_21_14_all_43_18</strain>
    </source>
</reference>
<evidence type="ECO:0000313" key="1">
    <source>
        <dbReference type="EMBL" id="PIP86410.1"/>
    </source>
</evidence>
<dbReference type="PANTHER" id="PTHR28055">
    <property type="entry name" value="ALTERED INHERITANCE OF MITOCHONDRIA PROTEIN 41, MITOCHONDRIAL"/>
    <property type="match status" value="1"/>
</dbReference>
<dbReference type="Proteomes" id="UP000231276">
    <property type="component" value="Unassembled WGS sequence"/>
</dbReference>
<dbReference type="GO" id="GO:0016884">
    <property type="term" value="F:carbon-nitrogen ligase activity, with glutamine as amido-N-donor"/>
    <property type="evidence" value="ECO:0007669"/>
    <property type="project" value="InterPro"/>
</dbReference>
<dbReference type="AlphaFoldDB" id="A0A2H0DXT8"/>
<accession>A0A2H0DXT8</accession>
<proteinExistence type="predicted"/>
<protein>
    <recommendedName>
        <fullName evidence="3">Glutamyl-tRNA amidotransferase</fullName>
    </recommendedName>
</protein>
<dbReference type="PANTHER" id="PTHR28055:SF1">
    <property type="entry name" value="ALTERED INHERITANCE OF MITOCHONDRIA PROTEIN 41, MITOCHONDRIAL"/>
    <property type="match status" value="1"/>
</dbReference>
<dbReference type="SUPFAM" id="SSF89095">
    <property type="entry name" value="GatB/YqeY motif"/>
    <property type="match status" value="1"/>
</dbReference>
<dbReference type="InterPro" id="IPR003789">
    <property type="entry name" value="Asn/Gln_tRNA_amidoTrase-B-like"/>
</dbReference>
<evidence type="ECO:0008006" key="3">
    <source>
        <dbReference type="Google" id="ProtNLM"/>
    </source>
</evidence>
<name>A0A2H0DXT8_9BACT</name>
<dbReference type="InterPro" id="IPR023168">
    <property type="entry name" value="GatB_Yqey_C_2"/>
</dbReference>
<comment type="caution">
    <text evidence="1">The sequence shown here is derived from an EMBL/GenBank/DDBJ whole genome shotgun (WGS) entry which is preliminary data.</text>
</comment>